<sequence>MSVIDHAPTASPGPHTTGPEPGQHPRSRVADRTAEAPVAPMDGSSDATKMISETGTDTRSWIAVEYVA</sequence>
<name>A0A562IID2_MICOL</name>
<gene>
    <name evidence="2" type="ORF">JD77_05796</name>
</gene>
<evidence type="ECO:0000313" key="2">
    <source>
        <dbReference type="EMBL" id="TWH70771.1"/>
    </source>
</evidence>
<comment type="caution">
    <text evidence="2">The sequence shown here is derived from an EMBL/GenBank/DDBJ whole genome shotgun (WGS) entry which is preliminary data.</text>
</comment>
<dbReference type="EMBL" id="VLKE01000001">
    <property type="protein sequence ID" value="TWH70771.1"/>
    <property type="molecule type" value="Genomic_DNA"/>
</dbReference>
<feature type="region of interest" description="Disordered" evidence="1">
    <location>
        <begin position="1"/>
        <end position="53"/>
    </location>
</feature>
<evidence type="ECO:0000313" key="3">
    <source>
        <dbReference type="Proteomes" id="UP000319825"/>
    </source>
</evidence>
<evidence type="ECO:0000256" key="1">
    <source>
        <dbReference type="SAM" id="MobiDB-lite"/>
    </source>
</evidence>
<dbReference type="AlphaFoldDB" id="A0A562IID2"/>
<protein>
    <submittedName>
        <fullName evidence="2">Uncharacterized protein</fullName>
    </submittedName>
</protein>
<reference evidence="2 3" key="1">
    <citation type="submission" date="2019-07" db="EMBL/GenBank/DDBJ databases">
        <title>R&amp;d 2014.</title>
        <authorList>
            <person name="Klenk H.-P."/>
        </authorList>
    </citation>
    <scope>NUCLEOTIDE SEQUENCE [LARGE SCALE GENOMIC DNA]</scope>
    <source>
        <strain evidence="2 3">DSM 43868</strain>
    </source>
</reference>
<accession>A0A562IID2</accession>
<proteinExistence type="predicted"/>
<dbReference type="RefSeq" id="WP_145776981.1">
    <property type="nucleotide sequence ID" value="NZ_BAAATQ010000049.1"/>
</dbReference>
<dbReference type="Proteomes" id="UP000319825">
    <property type="component" value="Unassembled WGS sequence"/>
</dbReference>
<keyword evidence="3" id="KW-1185">Reference proteome</keyword>
<organism evidence="2 3">
    <name type="scientific">Micromonospora olivasterospora</name>
    <dbReference type="NCBI Taxonomy" id="1880"/>
    <lineage>
        <taxon>Bacteria</taxon>
        <taxon>Bacillati</taxon>
        <taxon>Actinomycetota</taxon>
        <taxon>Actinomycetes</taxon>
        <taxon>Micromonosporales</taxon>
        <taxon>Micromonosporaceae</taxon>
        <taxon>Micromonospora</taxon>
    </lineage>
</organism>